<gene>
    <name evidence="2" type="ORF">L201_006506</name>
</gene>
<sequence length="932" mass="107542">MAALRSATATAIAGPGPQTLLYRSKLPLTNRQLISSVDISARCIQTTVIQHAARPHWKANKPKKILSPPPYHLKPEEPAVKQHDPHFMIQPAYNYEEVILLGVPPDYPIDDIVKQLHQGLTSSQLDIAIQAWSKLWDLRCISRLESKDFEVISNCISKILFGKNYPHLGKMSLNESWKFGHLKNMLIESCSRGGYIDGLYSFMLKLIGTGKPQDVIDLFDKLKMRLRELQNKKKEDLFSWDRNKRLHARLALIGEDKDGLKKLLMCTIASHTLLNSLNENVLFELLDTQLDLRPNSYFDFKPIDRALLSSINTNSNPGEDIIKKFRQNVDNLVLSLTCYHPNALVARITSLGTRRSHDQLEKLYDRVLEASIGPNAFLRPKDLNDFNLVFRNIPIPAIIWLQFMKTFEWKSDITRIARMIDNDLPERGLEVNDHFLATAMLSMAIITQRSGQSPTIRSTARAWVNEYWRRLTSKGWHIHDDPFSKRIRCLSILSFIDSKFTREIIGLYDAAKAGHLGRIGDKTRAAFIEFFMKHSSQKAALNKAWEVFEAFPYNIDRIDDSLNISFSVFIRRLSLGPWGNENKLKYYKKSVKYFVDSGFRLQPHILGPLLSIQLDSLSSIPMETIIQLTLDATIDKEAVEPGIQRWTKVLYGLLTKWTHTSQPNLREIQAGLIILKKSKDLIDENKLFGVQRGRLVTMWQSFLTPTIKSNHINAEQRQDFLDLAMDLFPNGGKSNISLSMYFEIISLLFNRSKIKQNKNDKASSFSFDNNDGYGEGWRRWKDLRTIKKDNIHSLFWNKMLILLIKHNKFDWSLELVKDAWNNPTQILKTDPFFLRAKSYGLINKLGLDDKLEIEQIAFLEKQQQDSKNVVIHRRRKEPFAFAEDFASEAYLDEDDVNEVENGENLGSDTDIVSDDFYDNDQKNWDREIDEDM</sequence>
<dbReference type="AlphaFoldDB" id="A0AAX4K439"/>
<name>A0AAX4K439_9TREE</name>
<feature type="region of interest" description="Disordered" evidence="1">
    <location>
        <begin position="898"/>
        <end position="918"/>
    </location>
</feature>
<reference evidence="2 3" key="1">
    <citation type="submission" date="2024-01" db="EMBL/GenBank/DDBJ databases">
        <title>Comparative genomics of Cryptococcus and Kwoniella reveals pathogenesis evolution and contrasting modes of karyotype evolution via chromosome fusion or intercentromeric recombination.</title>
        <authorList>
            <person name="Coelho M.A."/>
            <person name="David-Palma M."/>
            <person name="Shea T."/>
            <person name="Bowers K."/>
            <person name="McGinley-Smith S."/>
            <person name="Mohammad A.W."/>
            <person name="Gnirke A."/>
            <person name="Yurkov A.M."/>
            <person name="Nowrousian M."/>
            <person name="Sun S."/>
            <person name="Cuomo C.A."/>
            <person name="Heitman J."/>
        </authorList>
    </citation>
    <scope>NUCLEOTIDE SEQUENCE [LARGE SCALE GENOMIC DNA]</scope>
    <source>
        <strain evidence="2 3">CBS 6074</strain>
    </source>
</reference>
<dbReference type="Proteomes" id="UP001355207">
    <property type="component" value="Chromosome 9"/>
</dbReference>
<evidence type="ECO:0000313" key="3">
    <source>
        <dbReference type="Proteomes" id="UP001355207"/>
    </source>
</evidence>
<dbReference type="EMBL" id="CP144106">
    <property type="protein sequence ID" value="WWC91560.1"/>
    <property type="molecule type" value="Genomic_DNA"/>
</dbReference>
<dbReference type="GeneID" id="91097175"/>
<accession>A0AAX4K439</accession>
<proteinExistence type="predicted"/>
<evidence type="ECO:0000313" key="2">
    <source>
        <dbReference type="EMBL" id="WWC91560.1"/>
    </source>
</evidence>
<dbReference type="RefSeq" id="XP_066078322.1">
    <property type="nucleotide sequence ID" value="XM_066222225.1"/>
</dbReference>
<protein>
    <submittedName>
        <fullName evidence="2">Uncharacterized protein</fullName>
    </submittedName>
</protein>
<evidence type="ECO:0000256" key="1">
    <source>
        <dbReference type="SAM" id="MobiDB-lite"/>
    </source>
</evidence>
<keyword evidence="3" id="KW-1185">Reference proteome</keyword>
<organism evidence="2 3">
    <name type="scientific">Kwoniella dendrophila CBS 6074</name>
    <dbReference type="NCBI Taxonomy" id="1295534"/>
    <lineage>
        <taxon>Eukaryota</taxon>
        <taxon>Fungi</taxon>
        <taxon>Dikarya</taxon>
        <taxon>Basidiomycota</taxon>
        <taxon>Agaricomycotina</taxon>
        <taxon>Tremellomycetes</taxon>
        <taxon>Tremellales</taxon>
        <taxon>Cryptococcaceae</taxon>
        <taxon>Kwoniella</taxon>
    </lineage>
</organism>